<name>A0AAE4FEN1_MORMO</name>
<protein>
    <submittedName>
        <fullName evidence="1">Uncharacterized protein</fullName>
    </submittedName>
</protein>
<organism evidence="1 2">
    <name type="scientific">Morganella morganii</name>
    <name type="common">Proteus morganii</name>
    <dbReference type="NCBI Taxonomy" id="582"/>
    <lineage>
        <taxon>Bacteria</taxon>
        <taxon>Pseudomonadati</taxon>
        <taxon>Pseudomonadota</taxon>
        <taxon>Gammaproteobacteria</taxon>
        <taxon>Enterobacterales</taxon>
        <taxon>Morganellaceae</taxon>
        <taxon>Morganella</taxon>
    </lineage>
</organism>
<dbReference type="RefSeq" id="WP_004242323.1">
    <property type="nucleotide sequence ID" value="NZ_ABGYJJ040000001.1"/>
</dbReference>
<evidence type="ECO:0000313" key="2">
    <source>
        <dbReference type="Proteomes" id="UP001182247"/>
    </source>
</evidence>
<dbReference type="Proteomes" id="UP001182247">
    <property type="component" value="Unassembled WGS sequence"/>
</dbReference>
<dbReference type="EMBL" id="JAPKIY010000017">
    <property type="protein sequence ID" value="MDS0898449.1"/>
    <property type="molecule type" value="Genomic_DNA"/>
</dbReference>
<dbReference type="AlphaFoldDB" id="A0AAE4FEN1"/>
<comment type="caution">
    <text evidence="1">The sequence shown here is derived from an EMBL/GenBank/DDBJ whole genome shotgun (WGS) entry which is preliminary data.</text>
</comment>
<gene>
    <name evidence="1" type="ORF">OSC06_10745</name>
</gene>
<proteinExistence type="predicted"/>
<accession>A0AAE4FEN1</accession>
<evidence type="ECO:0000313" key="1">
    <source>
        <dbReference type="EMBL" id="MDS0898449.1"/>
    </source>
</evidence>
<reference evidence="1" key="1">
    <citation type="submission" date="2023-02" db="EMBL/GenBank/DDBJ databases">
        <title>Detection, antimicrobial susceptibility and genomic characterization of NDM-producing species of Morganellaceae, Yersiniaceae, and Enterobacteriaceae other than Klebsiella.</title>
        <authorList>
            <person name="Camargo C.H."/>
            <person name="Sacchi C.T."/>
            <person name="Campos K.R."/>
        </authorList>
    </citation>
    <scope>NUCLEOTIDE SEQUENCE</scope>
    <source>
        <strain evidence="1">1189_21</strain>
    </source>
</reference>
<sequence length="57" mass="6563">MSQKAIPDRAQLIDVLTRVKAFTTAAQYLTRDKEERRLSLELLCQAEAEIDEVLENE</sequence>